<dbReference type="InterPro" id="IPR004392">
    <property type="entry name" value="Hyd_mat_HypB"/>
</dbReference>
<keyword evidence="7" id="KW-0342">GTP-binding</keyword>
<dbReference type="GO" id="GO:0008270">
    <property type="term" value="F:zinc ion binding"/>
    <property type="evidence" value="ECO:0007669"/>
    <property type="project" value="TreeGrafter"/>
</dbReference>
<dbReference type="InterPro" id="IPR003495">
    <property type="entry name" value="CobW/HypB/UreG_nucleotide-bd"/>
</dbReference>
<evidence type="ECO:0000256" key="3">
    <source>
        <dbReference type="ARBA" id="ARBA00022723"/>
    </source>
</evidence>
<proteinExistence type="inferred from homology"/>
<dbReference type="CDD" id="cd05390">
    <property type="entry name" value="HypB"/>
    <property type="match status" value="1"/>
</dbReference>
<dbReference type="NCBIfam" id="TIGR00073">
    <property type="entry name" value="hypB"/>
    <property type="match status" value="1"/>
</dbReference>
<name>A0A8S0XXC8_9FIRM</name>
<dbReference type="GO" id="GO:0016151">
    <property type="term" value="F:nickel cation binding"/>
    <property type="evidence" value="ECO:0007669"/>
    <property type="project" value="InterPro"/>
</dbReference>
<dbReference type="AlphaFoldDB" id="A0A8S0XXC8"/>
<feature type="domain" description="CobW/HypB/UreG nucleotide-binding" evidence="8">
    <location>
        <begin position="34"/>
        <end position="193"/>
    </location>
</feature>
<evidence type="ECO:0000313" key="11">
    <source>
        <dbReference type="Proteomes" id="UP001071230"/>
    </source>
</evidence>
<protein>
    <submittedName>
        <fullName evidence="9">Hydrogenase accessory protein HypB</fullName>
    </submittedName>
    <submittedName>
        <fullName evidence="10">Hydrogenase nickel incorporation protein HypB</fullName>
    </submittedName>
</protein>
<dbReference type="Pfam" id="PF02492">
    <property type="entry name" value="cobW"/>
    <property type="match status" value="1"/>
</dbReference>
<gene>
    <name evidence="10" type="ORF">DEACI_1592</name>
    <name evidence="9" type="ORF">DEACI_2314</name>
</gene>
<dbReference type="Proteomes" id="UP000836597">
    <property type="component" value="Chromosome"/>
</dbReference>
<evidence type="ECO:0000256" key="6">
    <source>
        <dbReference type="ARBA" id="ARBA00022833"/>
    </source>
</evidence>
<dbReference type="EMBL" id="LR746496">
    <property type="protein sequence ID" value="CAA7601647.1"/>
    <property type="molecule type" value="Genomic_DNA"/>
</dbReference>
<keyword evidence="4" id="KW-0547">Nucleotide-binding</keyword>
<evidence type="ECO:0000256" key="7">
    <source>
        <dbReference type="ARBA" id="ARBA00023134"/>
    </source>
</evidence>
<dbReference type="KEGG" id="aacx:DEACI_2314"/>
<reference evidence="9" key="2">
    <citation type="submission" date="2020-01" db="EMBL/GenBank/DDBJ databases">
        <authorList>
            <person name="Hornung B."/>
        </authorList>
    </citation>
    <scope>NUCLEOTIDE SEQUENCE</scope>
    <source>
        <strain evidence="9">PacBioINE</strain>
    </source>
</reference>
<sequence>MTIKVDLGTPLLARNEEMAEEIRYLAAENQIFIVNIMSSPGAGKTTLLEQALGYLTKELRTAVIEGDIATTRDADRISAHGVEAVQLNTEGACHLDARMVYRAMQKLDLTQVDLLLIENIGNLVCPAEFNLGEDLRLVLLSTTEGNDKVVKYPVMFRDAQMLVINKVDLLPYTDFSREELAGDVAGLNPALEIFYTSARSGEGVENWVKRLVGLVRAKYGVSS</sequence>
<accession>A0A8S0XXC8</accession>
<dbReference type="PANTHER" id="PTHR30134">
    <property type="entry name" value="HYDROGENASE PROTEIN ASSEMBLY PROTEIN, NICKEL CHAPERONE"/>
    <property type="match status" value="1"/>
</dbReference>
<dbReference type="SUPFAM" id="SSF52540">
    <property type="entry name" value="P-loop containing nucleoside triphosphate hydrolases"/>
    <property type="match status" value="1"/>
</dbReference>
<dbReference type="Proteomes" id="UP001071230">
    <property type="component" value="Unassembled WGS sequence"/>
</dbReference>
<dbReference type="PANTHER" id="PTHR30134:SF2">
    <property type="entry name" value="HYDROGENASE MATURATION FACTOR HYPB"/>
    <property type="match status" value="1"/>
</dbReference>
<organism evidence="9">
    <name type="scientific">Acididesulfobacillus acetoxydans</name>
    <dbReference type="NCBI Taxonomy" id="1561005"/>
    <lineage>
        <taxon>Bacteria</taxon>
        <taxon>Bacillati</taxon>
        <taxon>Bacillota</taxon>
        <taxon>Clostridia</taxon>
        <taxon>Eubacteriales</taxon>
        <taxon>Peptococcaceae</taxon>
        <taxon>Acididesulfobacillus</taxon>
    </lineage>
</organism>
<evidence type="ECO:0000313" key="9">
    <source>
        <dbReference type="EMBL" id="CAA7601647.1"/>
    </source>
</evidence>
<dbReference type="PIRSF" id="PIRSF005624">
    <property type="entry name" value="Ni-bind_GTPase"/>
    <property type="match status" value="1"/>
</dbReference>
<keyword evidence="5" id="KW-0378">Hydrolase</keyword>
<evidence type="ECO:0000259" key="8">
    <source>
        <dbReference type="Pfam" id="PF02492"/>
    </source>
</evidence>
<dbReference type="GO" id="GO:0003924">
    <property type="term" value="F:GTPase activity"/>
    <property type="evidence" value="ECO:0007669"/>
    <property type="project" value="InterPro"/>
</dbReference>
<evidence type="ECO:0000256" key="4">
    <source>
        <dbReference type="ARBA" id="ARBA00022741"/>
    </source>
</evidence>
<evidence type="ECO:0000313" key="10">
    <source>
        <dbReference type="EMBL" id="CEJ07134.1"/>
    </source>
</evidence>
<reference evidence="10" key="1">
    <citation type="submission" date="2014-11" db="EMBL/GenBank/DDBJ databases">
        <authorList>
            <person name="Hornung B.V."/>
        </authorList>
    </citation>
    <scope>NUCLEOTIDE SEQUENCE</scope>
    <source>
        <strain evidence="10">INE</strain>
    </source>
</reference>
<dbReference type="InterPro" id="IPR027417">
    <property type="entry name" value="P-loop_NTPase"/>
</dbReference>
<evidence type="ECO:0000256" key="5">
    <source>
        <dbReference type="ARBA" id="ARBA00022801"/>
    </source>
</evidence>
<comment type="similarity">
    <text evidence="1">Belongs to the SIMIBI class G3E GTPase family. HypB/HupM subfamily.</text>
</comment>
<evidence type="ECO:0000256" key="1">
    <source>
        <dbReference type="ARBA" id="ARBA00006211"/>
    </source>
</evidence>
<evidence type="ECO:0000256" key="2">
    <source>
        <dbReference type="ARBA" id="ARBA00022596"/>
    </source>
</evidence>
<keyword evidence="6" id="KW-0862">Zinc</keyword>
<dbReference type="GO" id="GO:0005525">
    <property type="term" value="F:GTP binding"/>
    <property type="evidence" value="ECO:0007669"/>
    <property type="project" value="UniProtKB-KW"/>
</dbReference>
<dbReference type="RefSeq" id="WP_240985145.1">
    <property type="nucleotide sequence ID" value="NZ_CDGJ01000037.1"/>
</dbReference>
<keyword evidence="3" id="KW-0479">Metal-binding</keyword>
<keyword evidence="2" id="KW-0533">Nickel</keyword>
<dbReference type="GO" id="GO:0051604">
    <property type="term" value="P:protein maturation"/>
    <property type="evidence" value="ECO:0007669"/>
    <property type="project" value="InterPro"/>
</dbReference>
<dbReference type="EMBL" id="CDGJ01000037">
    <property type="protein sequence ID" value="CEJ07134.1"/>
    <property type="molecule type" value="Genomic_DNA"/>
</dbReference>
<dbReference type="Gene3D" id="3.40.50.300">
    <property type="entry name" value="P-loop containing nucleotide triphosphate hydrolases"/>
    <property type="match status" value="1"/>
</dbReference>
<keyword evidence="11" id="KW-1185">Reference proteome</keyword>